<sequence>MLNRLASLWEPDRPPLSTIETRMPETPVFSSAAIAAPHHLAAKTGQTVLAQGGNAIEAMAAMAATIAVVYPHMNGIGGDAFWLVREPGGRVRGIEACGPAGSLATIGRYRERGYDAIPARGPDAALTVAGAVGGWRLALDLARALGGRMPLDALLGDAIRHAREGCPVSASEARYVPKELDSLHAAPNFAATFLDDGKPYAAGAIRRLPALAATLEQLTHAGLDDYYRGDIAREIAADLDRLGAPVTRADLAAYASRERAPLTLRRRDATLYNFPPPTQGLAALIILGLFDRLQIDRAESAAHYHGLIEATKRAFAVRDRVVTDFDRLTADPASFLAADRLDRAAARIDMRRAATVPLAGTSDGDTVWMGAIDRDGLAVSYIQSIYWEYGSGTVLPGTGIHWQNRGMSFSLDPAAVNPLEPGRRPFHTLIPALASFDDGRVMSYGSMGGDGQPQFQAQIFSRYADYGMSPADAVDAPRLLYGRTWGAESLSVKVEDRFDPACIAALRAMGHDIEELGGAYIDSLGHAGMLIRHSGNGRIEAVHDPRSDGGSSGI</sequence>
<dbReference type="InterPro" id="IPR052896">
    <property type="entry name" value="GGT-like_enzyme"/>
</dbReference>
<dbReference type="PANTHER" id="PTHR43881">
    <property type="entry name" value="GAMMA-GLUTAMYLTRANSPEPTIDASE (AFU_ORTHOLOGUE AFUA_4G13580)"/>
    <property type="match status" value="1"/>
</dbReference>
<comment type="caution">
    <text evidence="1">The sequence shown here is derived from an EMBL/GenBank/DDBJ whole genome shotgun (WGS) entry which is preliminary data.</text>
</comment>
<accession>A0ABQ4RZM3</accession>
<name>A0ABQ4RZM3_9HYPH</name>
<dbReference type="Proteomes" id="UP001055125">
    <property type="component" value="Unassembled WGS sequence"/>
</dbReference>
<evidence type="ECO:0000313" key="2">
    <source>
        <dbReference type="Proteomes" id="UP001055125"/>
    </source>
</evidence>
<dbReference type="SUPFAM" id="SSF56235">
    <property type="entry name" value="N-terminal nucleophile aminohydrolases (Ntn hydrolases)"/>
    <property type="match status" value="1"/>
</dbReference>
<dbReference type="Gene3D" id="3.60.20.40">
    <property type="match status" value="1"/>
</dbReference>
<organism evidence="1 2">
    <name type="scientific">Methylobacterium iners</name>
    <dbReference type="NCBI Taxonomy" id="418707"/>
    <lineage>
        <taxon>Bacteria</taxon>
        <taxon>Pseudomonadati</taxon>
        <taxon>Pseudomonadota</taxon>
        <taxon>Alphaproteobacteria</taxon>
        <taxon>Hyphomicrobiales</taxon>
        <taxon>Methylobacteriaceae</taxon>
        <taxon>Methylobacterium</taxon>
    </lineage>
</organism>
<gene>
    <name evidence="1" type="primary">hpxW</name>
    <name evidence="1" type="ORF">OCOJLMKI_2599</name>
</gene>
<keyword evidence="2" id="KW-1185">Reference proteome</keyword>
<reference evidence="1" key="1">
    <citation type="journal article" date="2021" name="Front. Microbiol.">
        <title>Comprehensive Comparative Genomics and Phenotyping of Methylobacterium Species.</title>
        <authorList>
            <person name="Alessa O."/>
            <person name="Ogura Y."/>
            <person name="Fujitani Y."/>
            <person name="Takami H."/>
            <person name="Hayashi T."/>
            <person name="Sahin N."/>
            <person name="Tani A."/>
        </authorList>
    </citation>
    <scope>NUCLEOTIDE SEQUENCE</scope>
    <source>
        <strain evidence="1">DSM 19015</strain>
    </source>
</reference>
<dbReference type="PRINTS" id="PR01210">
    <property type="entry name" value="GGTRANSPTASE"/>
</dbReference>
<dbReference type="InterPro" id="IPR043138">
    <property type="entry name" value="GGT_lsub"/>
</dbReference>
<dbReference type="Gene3D" id="1.10.246.130">
    <property type="match status" value="1"/>
</dbReference>
<reference evidence="1" key="2">
    <citation type="submission" date="2021-08" db="EMBL/GenBank/DDBJ databases">
        <authorList>
            <person name="Tani A."/>
            <person name="Ola A."/>
            <person name="Ogura Y."/>
            <person name="Katsura K."/>
            <person name="Hayashi T."/>
        </authorList>
    </citation>
    <scope>NUCLEOTIDE SEQUENCE</scope>
    <source>
        <strain evidence="1">DSM 19015</strain>
    </source>
</reference>
<dbReference type="PANTHER" id="PTHR43881:SF5">
    <property type="entry name" value="GAMMA-GLUTAMYLTRANSPEPTIDASE"/>
    <property type="match status" value="1"/>
</dbReference>
<dbReference type="InterPro" id="IPR043137">
    <property type="entry name" value="GGT_ssub_C"/>
</dbReference>
<dbReference type="EMBL" id="BPQP01000036">
    <property type="protein sequence ID" value="GJD95387.1"/>
    <property type="molecule type" value="Genomic_DNA"/>
</dbReference>
<dbReference type="Pfam" id="PF01019">
    <property type="entry name" value="G_glu_transpept"/>
    <property type="match status" value="1"/>
</dbReference>
<protein>
    <submittedName>
        <fullName evidence="1">Oxamate amidohydrolase proenzyme</fullName>
    </submittedName>
</protein>
<evidence type="ECO:0000313" key="1">
    <source>
        <dbReference type="EMBL" id="GJD95387.1"/>
    </source>
</evidence>
<proteinExistence type="predicted"/>
<dbReference type="InterPro" id="IPR029055">
    <property type="entry name" value="Ntn_hydrolases_N"/>
</dbReference>